<proteinExistence type="predicted"/>
<gene>
    <name evidence="1" type="ORF">BAA01_05010</name>
</gene>
<dbReference type="Proteomes" id="UP000196475">
    <property type="component" value="Unassembled WGS sequence"/>
</dbReference>
<reference evidence="2" key="1">
    <citation type="submission" date="2016-06" db="EMBL/GenBank/DDBJ databases">
        <authorList>
            <person name="Nascimento L."/>
            <person name="Pereira R.V."/>
            <person name="Martins L.F."/>
            <person name="Quaggio R.B."/>
            <person name="Silva A.M."/>
            <person name="Setubal J.C."/>
        </authorList>
    </citation>
    <scope>NUCLEOTIDE SEQUENCE [LARGE SCALE GENOMIC DNA]</scope>
</reference>
<protein>
    <submittedName>
        <fullName evidence="1">Uncharacterized protein</fullName>
    </submittedName>
</protein>
<accession>A0A1Y3PTI1</accession>
<evidence type="ECO:0000313" key="2">
    <source>
        <dbReference type="Proteomes" id="UP000196475"/>
    </source>
</evidence>
<dbReference type="AlphaFoldDB" id="A0A1Y3PTI1"/>
<sequence length="79" mass="8931">MLDPLPLSDLFSKFRNQSVPVSQSCEDFTESKGHLKRGSGWREFPYFHVFIEAPLTCYTGGDVNLQKVLEGIENPQKAV</sequence>
<evidence type="ECO:0000313" key="1">
    <source>
        <dbReference type="EMBL" id="OUM87629.1"/>
    </source>
</evidence>
<comment type="caution">
    <text evidence="1">The sequence shown here is derived from an EMBL/GenBank/DDBJ whole genome shotgun (WGS) entry which is preliminary data.</text>
</comment>
<organism evidence="1 2">
    <name type="scientific">Bacillus thermozeamaize</name>
    <dbReference type="NCBI Taxonomy" id="230954"/>
    <lineage>
        <taxon>Bacteria</taxon>
        <taxon>Bacillati</taxon>
        <taxon>Bacillota</taxon>
        <taxon>Bacilli</taxon>
        <taxon>Bacillales</taxon>
        <taxon>Bacillaceae</taxon>
        <taxon>Bacillus</taxon>
    </lineage>
</organism>
<dbReference type="EMBL" id="LZRT01000072">
    <property type="protein sequence ID" value="OUM87629.1"/>
    <property type="molecule type" value="Genomic_DNA"/>
</dbReference>
<name>A0A1Y3PTI1_9BACI</name>